<accession>A0A0A7FYL5</accession>
<sequence length="37" mass="4334">MIWLVIGYLIVAIVTLSLCKAASLDREYREEEYNEDN</sequence>
<protein>
    <submittedName>
        <fullName evidence="1">Putative membrane protein</fullName>
    </submittedName>
</protein>
<dbReference type="STRING" id="1561.NPD11_2165"/>
<organism evidence="1 2">
    <name type="scientific">Clostridium baratii str. Sullivan</name>
    <dbReference type="NCBI Taxonomy" id="1415775"/>
    <lineage>
        <taxon>Bacteria</taxon>
        <taxon>Bacillati</taxon>
        <taxon>Bacillota</taxon>
        <taxon>Clostridia</taxon>
        <taxon>Eubacteriales</taxon>
        <taxon>Clostridiaceae</taxon>
        <taxon>Clostridium</taxon>
    </lineage>
</organism>
<dbReference type="EMBL" id="CP006905">
    <property type="protein sequence ID" value="AIY84714.1"/>
    <property type="molecule type" value="Genomic_DNA"/>
</dbReference>
<dbReference type="KEGG" id="cbv:U729_826"/>
<dbReference type="HOGENOM" id="CLU_3342100_0_0_9"/>
<evidence type="ECO:0000313" key="2">
    <source>
        <dbReference type="Proteomes" id="UP000030635"/>
    </source>
</evidence>
<name>A0A0A7FYL5_9CLOT</name>
<gene>
    <name evidence="1" type="ORF">U729_826</name>
</gene>
<reference evidence="1 2" key="1">
    <citation type="journal article" date="2015" name="Infect. Genet. Evol.">
        <title>Genomic sequences of six botulinum neurotoxin-producing strains representing three clostridial species illustrate the mobility and diversity of botulinum neurotoxin genes.</title>
        <authorList>
            <person name="Smith T.J."/>
            <person name="Hill K.K."/>
            <person name="Xie G."/>
            <person name="Foley B.T."/>
            <person name="Williamson C.H."/>
            <person name="Foster J.T."/>
            <person name="Johnson S.L."/>
            <person name="Chertkov O."/>
            <person name="Teshima H."/>
            <person name="Gibbons H.S."/>
            <person name="Johnsky L.A."/>
            <person name="Karavis M.A."/>
            <person name="Smith L.A."/>
        </authorList>
    </citation>
    <scope>NUCLEOTIDE SEQUENCE [LARGE SCALE GENOMIC DNA]</scope>
    <source>
        <strain evidence="1">Sullivan</strain>
    </source>
</reference>
<evidence type="ECO:0000313" key="1">
    <source>
        <dbReference type="EMBL" id="AIY84714.1"/>
    </source>
</evidence>
<keyword evidence="2" id="KW-1185">Reference proteome</keyword>
<dbReference type="Proteomes" id="UP000030635">
    <property type="component" value="Chromosome"/>
</dbReference>
<proteinExistence type="predicted"/>
<dbReference type="AlphaFoldDB" id="A0A0A7FYL5"/>